<name>A0ABU4TAX7_9PSEU</name>
<feature type="transmembrane region" description="Helical" evidence="1">
    <location>
        <begin position="80"/>
        <end position="100"/>
    </location>
</feature>
<gene>
    <name evidence="2" type="ORF">SK803_34285</name>
</gene>
<feature type="transmembrane region" description="Helical" evidence="1">
    <location>
        <begin position="53"/>
        <end position="73"/>
    </location>
</feature>
<keyword evidence="1" id="KW-0472">Membrane</keyword>
<evidence type="ECO:0000256" key="1">
    <source>
        <dbReference type="SAM" id="Phobius"/>
    </source>
</evidence>
<evidence type="ECO:0000313" key="2">
    <source>
        <dbReference type="EMBL" id="MDX8035306.1"/>
    </source>
</evidence>
<keyword evidence="3" id="KW-1185">Reference proteome</keyword>
<keyword evidence="1" id="KW-1133">Transmembrane helix</keyword>
<keyword evidence="1" id="KW-0812">Transmembrane</keyword>
<reference evidence="2 3" key="2">
    <citation type="submission" date="2023-11" db="EMBL/GenBank/DDBJ databases">
        <authorList>
            <person name="Lara A.C."/>
            <person name="Chronakova A."/>
        </authorList>
    </citation>
    <scope>NUCLEOTIDE SEQUENCE [LARGE SCALE GENOMIC DNA]</scope>
    <source>
        <strain evidence="2 3">BCCO 10_0856</strain>
    </source>
</reference>
<sequence>MKLLLDRISLAFIALTSAYVGCYAYFATESWYANFPGLGLRWLPQLGPYNEHLAKDVGAANLAFTALALVALANVKKPMVVQLAGAALLVFNVLHFAYHLTMLHMYEPRDQVLNVVLLSLLVVLSLILVIPSRRIQML</sequence>
<dbReference type="EMBL" id="JAXAVW010000033">
    <property type="protein sequence ID" value="MDX8035306.1"/>
    <property type="molecule type" value="Genomic_DNA"/>
</dbReference>
<dbReference type="RefSeq" id="WP_319970328.1">
    <property type="nucleotide sequence ID" value="NZ_JAXAVW010000033.1"/>
</dbReference>
<proteinExistence type="predicted"/>
<organism evidence="2 3">
    <name type="scientific">Lentzea miocenica</name>
    <dbReference type="NCBI Taxonomy" id="3095431"/>
    <lineage>
        <taxon>Bacteria</taxon>
        <taxon>Bacillati</taxon>
        <taxon>Actinomycetota</taxon>
        <taxon>Actinomycetes</taxon>
        <taxon>Pseudonocardiales</taxon>
        <taxon>Pseudonocardiaceae</taxon>
        <taxon>Lentzea</taxon>
    </lineage>
</organism>
<accession>A0ABU4TAX7</accession>
<reference evidence="2 3" key="1">
    <citation type="submission" date="2023-11" db="EMBL/GenBank/DDBJ databases">
        <title>Lentzea sokolovensis, sp. nov., Lentzea kristufkii, sp. nov., and Lentzea miocenensis, sp. nov., rare actinobacteria from Sokolov Coal Basin, Miocene lacustrine sediment, Czech Republic.</title>
        <authorList>
            <person name="Lara A."/>
            <person name="Kotroba L."/>
            <person name="Nouioui I."/>
            <person name="Neumann-Schaal M."/>
            <person name="Mast Y."/>
            <person name="Chronakova A."/>
        </authorList>
    </citation>
    <scope>NUCLEOTIDE SEQUENCE [LARGE SCALE GENOMIC DNA]</scope>
    <source>
        <strain evidence="2 3">BCCO 10_0856</strain>
    </source>
</reference>
<protein>
    <submittedName>
        <fullName evidence="2">Uncharacterized protein</fullName>
    </submittedName>
</protein>
<comment type="caution">
    <text evidence="2">The sequence shown here is derived from an EMBL/GenBank/DDBJ whole genome shotgun (WGS) entry which is preliminary data.</text>
</comment>
<dbReference type="Proteomes" id="UP001285521">
    <property type="component" value="Unassembled WGS sequence"/>
</dbReference>
<evidence type="ECO:0000313" key="3">
    <source>
        <dbReference type="Proteomes" id="UP001285521"/>
    </source>
</evidence>
<feature type="transmembrane region" description="Helical" evidence="1">
    <location>
        <begin position="12"/>
        <end position="33"/>
    </location>
</feature>
<feature type="transmembrane region" description="Helical" evidence="1">
    <location>
        <begin position="112"/>
        <end position="130"/>
    </location>
</feature>